<dbReference type="AlphaFoldDB" id="A0A0C3C4R7"/>
<feature type="compositionally biased region" description="Low complexity" evidence="1">
    <location>
        <begin position="294"/>
        <end position="326"/>
    </location>
</feature>
<name>A0A0C3C4R7_PILCF</name>
<feature type="compositionally biased region" description="Pro residues" evidence="1">
    <location>
        <begin position="56"/>
        <end position="69"/>
    </location>
</feature>
<evidence type="ECO:0000313" key="2">
    <source>
        <dbReference type="EMBL" id="KIM84602.1"/>
    </source>
</evidence>
<feature type="region of interest" description="Disordered" evidence="1">
    <location>
        <begin position="292"/>
        <end position="354"/>
    </location>
</feature>
<feature type="compositionally biased region" description="Low complexity" evidence="1">
    <location>
        <begin position="534"/>
        <end position="545"/>
    </location>
</feature>
<feature type="region of interest" description="Disordered" evidence="1">
    <location>
        <begin position="608"/>
        <end position="695"/>
    </location>
</feature>
<feature type="region of interest" description="Disordered" evidence="1">
    <location>
        <begin position="1"/>
        <end position="90"/>
    </location>
</feature>
<reference evidence="2 3" key="1">
    <citation type="submission" date="2014-04" db="EMBL/GenBank/DDBJ databases">
        <authorList>
            <consortium name="DOE Joint Genome Institute"/>
            <person name="Kuo A."/>
            <person name="Tarkka M."/>
            <person name="Buscot F."/>
            <person name="Kohler A."/>
            <person name="Nagy L.G."/>
            <person name="Floudas D."/>
            <person name="Copeland A."/>
            <person name="Barry K.W."/>
            <person name="Cichocki N."/>
            <person name="Veneault-Fourrey C."/>
            <person name="LaButti K."/>
            <person name="Lindquist E.A."/>
            <person name="Lipzen A."/>
            <person name="Lundell T."/>
            <person name="Morin E."/>
            <person name="Murat C."/>
            <person name="Sun H."/>
            <person name="Tunlid A."/>
            <person name="Henrissat B."/>
            <person name="Grigoriev I.V."/>
            <person name="Hibbett D.S."/>
            <person name="Martin F."/>
            <person name="Nordberg H.P."/>
            <person name="Cantor M.N."/>
            <person name="Hua S.X."/>
        </authorList>
    </citation>
    <scope>NUCLEOTIDE SEQUENCE [LARGE SCALE GENOMIC DNA]</scope>
    <source>
        <strain evidence="2 3">F 1598</strain>
    </source>
</reference>
<accession>A0A0C3C4R7</accession>
<feature type="region of interest" description="Disordered" evidence="1">
    <location>
        <begin position="130"/>
        <end position="188"/>
    </location>
</feature>
<dbReference type="STRING" id="765440.A0A0C3C4R7"/>
<protein>
    <recommendedName>
        <fullName evidence="4">MIT domain-containing protein</fullName>
    </recommendedName>
</protein>
<dbReference type="PANTHER" id="PTHR37327:SF1">
    <property type="entry name" value="MICROTUBULE INTERACTING AND TRANSPORT DOMAIN-CONTAINING PROTEIN"/>
    <property type="match status" value="1"/>
</dbReference>
<feature type="compositionally biased region" description="Polar residues" evidence="1">
    <location>
        <begin position="398"/>
        <end position="417"/>
    </location>
</feature>
<dbReference type="EMBL" id="KN832987">
    <property type="protein sequence ID" value="KIM84602.1"/>
    <property type="molecule type" value="Genomic_DNA"/>
</dbReference>
<feature type="compositionally biased region" description="Acidic residues" evidence="1">
    <location>
        <begin position="344"/>
        <end position="354"/>
    </location>
</feature>
<evidence type="ECO:0000256" key="1">
    <source>
        <dbReference type="SAM" id="MobiDB-lite"/>
    </source>
</evidence>
<dbReference type="OrthoDB" id="2245455at2759"/>
<proteinExistence type="predicted"/>
<feature type="compositionally biased region" description="Basic and acidic residues" evidence="1">
    <location>
        <begin position="331"/>
        <end position="343"/>
    </location>
</feature>
<evidence type="ECO:0008006" key="4">
    <source>
        <dbReference type="Google" id="ProtNLM"/>
    </source>
</evidence>
<feature type="compositionally biased region" description="Pro residues" evidence="1">
    <location>
        <begin position="427"/>
        <end position="442"/>
    </location>
</feature>
<feature type="compositionally biased region" description="Polar residues" evidence="1">
    <location>
        <begin position="631"/>
        <end position="649"/>
    </location>
</feature>
<dbReference type="PANTHER" id="PTHR37327">
    <property type="entry name" value="CHROMOSOME 1, WHOLE GENOME SHOTGUN SEQUENCE"/>
    <property type="match status" value="1"/>
</dbReference>
<organism evidence="2 3">
    <name type="scientific">Piloderma croceum (strain F 1598)</name>
    <dbReference type="NCBI Taxonomy" id="765440"/>
    <lineage>
        <taxon>Eukaryota</taxon>
        <taxon>Fungi</taxon>
        <taxon>Dikarya</taxon>
        <taxon>Basidiomycota</taxon>
        <taxon>Agaricomycotina</taxon>
        <taxon>Agaricomycetes</taxon>
        <taxon>Agaricomycetidae</taxon>
        <taxon>Atheliales</taxon>
        <taxon>Atheliaceae</taxon>
        <taxon>Piloderma</taxon>
    </lineage>
</organism>
<feature type="compositionally biased region" description="Polar residues" evidence="1">
    <location>
        <begin position="130"/>
        <end position="142"/>
    </location>
</feature>
<dbReference type="HOGENOM" id="CLU_311491_0_0_1"/>
<dbReference type="Proteomes" id="UP000054166">
    <property type="component" value="Unassembled WGS sequence"/>
</dbReference>
<dbReference type="InParanoid" id="A0A0C3C4R7"/>
<evidence type="ECO:0000313" key="3">
    <source>
        <dbReference type="Proteomes" id="UP000054166"/>
    </source>
</evidence>
<feature type="compositionally biased region" description="Low complexity" evidence="1">
    <location>
        <begin position="22"/>
        <end position="41"/>
    </location>
</feature>
<feature type="region of interest" description="Disordered" evidence="1">
    <location>
        <begin position="394"/>
        <end position="449"/>
    </location>
</feature>
<feature type="compositionally biased region" description="Low complexity" evidence="1">
    <location>
        <begin position="654"/>
        <end position="667"/>
    </location>
</feature>
<gene>
    <name evidence="2" type="ORF">PILCRDRAFT_389561</name>
</gene>
<feature type="region of interest" description="Disordered" evidence="1">
    <location>
        <begin position="489"/>
        <end position="577"/>
    </location>
</feature>
<feature type="compositionally biased region" description="Low complexity" evidence="1">
    <location>
        <begin position="615"/>
        <end position="626"/>
    </location>
</feature>
<keyword evidence="3" id="KW-1185">Reference proteome</keyword>
<sequence>MEVELESRPVSVGHRARDWPDPSQAGVGPSSSVGPPSAFSQPLTNRRRSSAANVPPAGPPPSQPIPSLPPASTSPSSRGSWELDDDAYSPQLPLNGLRNGYSQFMRPVASANLTAVAAFSQRNAIPVLNNTQPSAASSSDNLSDPPPRSMLPASSRALTQHQEIVPDRLLLSPPESRTPAEAKPSSRRALTKALELAREAVKLDSTNDDPYAAVMAYGRSVALLSEVMERVRRGEDSTEIRKKTNGRRRSVVAQEEEVRRLKSIHDTYADRMNILSLIYSIPPIPHSPTAVYASSMSTSTDSTRPSSPSSNSPSSDSSDPVPRTPSAFLTDHNHDVTRQFIDRDVDEDSSDDADGTEAIGSAMFISGSPGAMGLAKADLATAYHPYAAVAPEHDILPQDTSTSGRITTQPPTRSSQIIGRPRASSALPPPPPPPSNALPPAPDNAISDFPVESSSARAKYLEIGPSNVAGHKRTGSGSRLTALREEVERYDDRPLQNQQRHHFDTEDELRAGFKRPSTPHTTKRDSHPLPPLPSANSVNSDSSSVRTAHNHTIEQPPKSPLSPQYVTPRPRGESSLSAWSDARISTALMQARRSQDNLINATPMDSAIHQRRTKVSAPPTVSSSPVDATMSLPSTTKLSAASLPLTNPTPLGMGRSRSSSQPGRRPSLVGGRVSPFDQRPPLPQTAGLNGATSRKLSYSSKLNPMVQPPQLVIQTELVPPPAASTLLVPPPVFAPNIPTTPTSPLPPAPPLDALRKPYHMMSLLRNTMTSKTGGYVTRRLHVPHEVWSQGGAKLNNVLEKVRVVEVLCSALEDLQNSSAEYFGSGNGGSGLGSENLGRKEGEGWIAKLEEFSSVCDGVVANFGKKLGVGEGFALKKTTGVTAWGGILARQFDKVTKGKNLDSPAAYVMGLTRLFSMAQLLDDHTKALCLQPVAPVYNTLPTDIRTSVEMKLRRSSEFFATVVLTFVIRDLSQLLDKYAKKCEKWLAE</sequence>
<feature type="compositionally biased region" description="Polar residues" evidence="1">
    <location>
        <begin position="686"/>
        <end position="695"/>
    </location>
</feature>
<reference evidence="3" key="2">
    <citation type="submission" date="2015-01" db="EMBL/GenBank/DDBJ databases">
        <title>Evolutionary Origins and Diversification of the Mycorrhizal Mutualists.</title>
        <authorList>
            <consortium name="DOE Joint Genome Institute"/>
            <consortium name="Mycorrhizal Genomics Consortium"/>
            <person name="Kohler A."/>
            <person name="Kuo A."/>
            <person name="Nagy L.G."/>
            <person name="Floudas D."/>
            <person name="Copeland A."/>
            <person name="Barry K.W."/>
            <person name="Cichocki N."/>
            <person name="Veneault-Fourrey C."/>
            <person name="LaButti K."/>
            <person name="Lindquist E.A."/>
            <person name="Lipzen A."/>
            <person name="Lundell T."/>
            <person name="Morin E."/>
            <person name="Murat C."/>
            <person name="Riley R."/>
            <person name="Ohm R."/>
            <person name="Sun H."/>
            <person name="Tunlid A."/>
            <person name="Henrissat B."/>
            <person name="Grigoriev I.V."/>
            <person name="Hibbett D.S."/>
            <person name="Martin F."/>
        </authorList>
    </citation>
    <scope>NUCLEOTIDE SEQUENCE [LARGE SCALE GENOMIC DNA]</scope>
    <source>
        <strain evidence="3">F 1598</strain>
    </source>
</reference>
<feature type="compositionally biased region" description="Basic and acidic residues" evidence="1">
    <location>
        <begin position="501"/>
        <end position="511"/>
    </location>
</feature>